<dbReference type="AlphaFoldDB" id="A0A8E5HU74"/>
<dbReference type="EMBL" id="CP072756">
    <property type="protein sequence ID" value="QUC21329.1"/>
    <property type="molecule type" value="Genomic_DNA"/>
</dbReference>
<evidence type="ECO:0000313" key="2">
    <source>
        <dbReference type="EMBL" id="QUC21329.1"/>
    </source>
</evidence>
<sequence>MDSLDLLAAISLQVDATFSARRTSNRWVAENKSQDLPTTGEVQQVGTVETTLGPKMNDDDDDDDDNTMVIIIIIIIIIIYAGLRLRPGAAKRCKAKRGHPTCGILEKMLS</sequence>
<keyword evidence="3" id="KW-1185">Reference proteome</keyword>
<protein>
    <submittedName>
        <fullName evidence="2">Uncharacterized protein</fullName>
    </submittedName>
</protein>
<dbReference type="RefSeq" id="XP_042999002.1">
    <property type="nucleotide sequence ID" value="XM_043143069.1"/>
</dbReference>
<keyword evidence="1" id="KW-0472">Membrane</keyword>
<gene>
    <name evidence="2" type="ORF">UV8b_05572</name>
</gene>
<keyword evidence="1" id="KW-1133">Transmembrane helix</keyword>
<dbReference type="Proteomes" id="UP000027002">
    <property type="component" value="Chromosome 4"/>
</dbReference>
<evidence type="ECO:0000313" key="3">
    <source>
        <dbReference type="Proteomes" id="UP000027002"/>
    </source>
</evidence>
<feature type="transmembrane region" description="Helical" evidence="1">
    <location>
        <begin position="66"/>
        <end position="83"/>
    </location>
</feature>
<evidence type="ECO:0000256" key="1">
    <source>
        <dbReference type="SAM" id="Phobius"/>
    </source>
</evidence>
<organism evidence="2 3">
    <name type="scientific">Ustilaginoidea virens</name>
    <name type="common">Rice false smut fungus</name>
    <name type="synonym">Villosiclava virens</name>
    <dbReference type="NCBI Taxonomy" id="1159556"/>
    <lineage>
        <taxon>Eukaryota</taxon>
        <taxon>Fungi</taxon>
        <taxon>Dikarya</taxon>
        <taxon>Ascomycota</taxon>
        <taxon>Pezizomycotina</taxon>
        <taxon>Sordariomycetes</taxon>
        <taxon>Hypocreomycetidae</taxon>
        <taxon>Hypocreales</taxon>
        <taxon>Clavicipitaceae</taxon>
        <taxon>Ustilaginoidea</taxon>
    </lineage>
</organism>
<proteinExistence type="predicted"/>
<dbReference type="GeneID" id="66066349"/>
<keyword evidence="1" id="KW-0812">Transmembrane</keyword>
<accession>A0A8E5HU74</accession>
<name>A0A8E5HU74_USTVR</name>
<reference evidence="2" key="1">
    <citation type="submission" date="2020-03" db="EMBL/GenBank/DDBJ databases">
        <title>A mixture of massive structural variations and highly conserved coding sequences in Ustilaginoidea virens genome.</title>
        <authorList>
            <person name="Zhang K."/>
            <person name="Zhao Z."/>
            <person name="Zhang Z."/>
            <person name="Li Y."/>
            <person name="Hsiang T."/>
            <person name="Sun W."/>
        </authorList>
    </citation>
    <scope>NUCLEOTIDE SEQUENCE</scope>
    <source>
        <strain evidence="2">UV-8b</strain>
    </source>
</reference>
<dbReference type="KEGG" id="uvi:66066349"/>